<gene>
    <name evidence="2" type="ORF">OCOJLMKI_2664</name>
</gene>
<keyword evidence="3" id="KW-1185">Reference proteome</keyword>
<proteinExistence type="predicted"/>
<organism evidence="2 3">
    <name type="scientific">Methylobacterium iners</name>
    <dbReference type="NCBI Taxonomy" id="418707"/>
    <lineage>
        <taxon>Bacteria</taxon>
        <taxon>Pseudomonadati</taxon>
        <taxon>Pseudomonadota</taxon>
        <taxon>Alphaproteobacteria</taxon>
        <taxon>Hyphomicrobiales</taxon>
        <taxon>Methylobacteriaceae</taxon>
        <taxon>Methylobacterium</taxon>
    </lineage>
</organism>
<comment type="caution">
    <text evidence="2">The sequence shown here is derived from an EMBL/GenBank/DDBJ whole genome shotgun (WGS) entry which is preliminary data.</text>
</comment>
<reference evidence="2" key="2">
    <citation type="submission" date="2021-08" db="EMBL/GenBank/DDBJ databases">
        <authorList>
            <person name="Tani A."/>
            <person name="Ola A."/>
            <person name="Ogura Y."/>
            <person name="Katsura K."/>
            <person name="Hayashi T."/>
        </authorList>
    </citation>
    <scope>NUCLEOTIDE SEQUENCE</scope>
    <source>
        <strain evidence="2">DSM 19015</strain>
    </source>
</reference>
<dbReference type="EMBL" id="BPQP01000036">
    <property type="protein sequence ID" value="GJD95452.1"/>
    <property type="molecule type" value="Genomic_DNA"/>
</dbReference>
<feature type="region of interest" description="Disordered" evidence="1">
    <location>
        <begin position="52"/>
        <end position="76"/>
    </location>
</feature>
<evidence type="ECO:0000313" key="3">
    <source>
        <dbReference type="Proteomes" id="UP001055125"/>
    </source>
</evidence>
<evidence type="ECO:0000313" key="2">
    <source>
        <dbReference type="EMBL" id="GJD95452.1"/>
    </source>
</evidence>
<protein>
    <submittedName>
        <fullName evidence="2">Uncharacterized protein</fullName>
    </submittedName>
</protein>
<sequence>MLGLVAILGGLVAKERDDPGPEVGTLLEAMLALQRLEHRILDQIVRPVEIGVDGSGEAAQGGKHREQSSPERKGVAPALRGHAIFERCDKGDEPLWQALIDGGRVMGPQGGSEMVAKGAAL</sequence>
<feature type="compositionally biased region" description="Basic and acidic residues" evidence="1">
    <location>
        <begin position="63"/>
        <end position="74"/>
    </location>
</feature>
<reference evidence="2" key="1">
    <citation type="journal article" date="2021" name="Front. Microbiol.">
        <title>Comprehensive Comparative Genomics and Phenotyping of Methylobacterium Species.</title>
        <authorList>
            <person name="Alessa O."/>
            <person name="Ogura Y."/>
            <person name="Fujitani Y."/>
            <person name="Takami H."/>
            <person name="Hayashi T."/>
            <person name="Sahin N."/>
            <person name="Tani A."/>
        </authorList>
    </citation>
    <scope>NUCLEOTIDE SEQUENCE</scope>
    <source>
        <strain evidence="2">DSM 19015</strain>
    </source>
</reference>
<dbReference type="Proteomes" id="UP001055125">
    <property type="component" value="Unassembled WGS sequence"/>
</dbReference>
<accession>A0ABQ4RZ59</accession>
<name>A0ABQ4RZ59_9HYPH</name>
<evidence type="ECO:0000256" key="1">
    <source>
        <dbReference type="SAM" id="MobiDB-lite"/>
    </source>
</evidence>